<dbReference type="InterPro" id="IPR050738">
    <property type="entry name" value="Sulfatase"/>
</dbReference>
<dbReference type="Gene3D" id="2.60.120.200">
    <property type="match status" value="1"/>
</dbReference>
<feature type="signal peptide" evidence="2">
    <location>
        <begin position="1"/>
        <end position="26"/>
    </location>
</feature>
<dbReference type="Proteomes" id="UP000000393">
    <property type="component" value="Chromosome"/>
</dbReference>
<dbReference type="SUPFAM" id="SSF49899">
    <property type="entry name" value="Concanavalin A-like lectins/glucanases"/>
    <property type="match status" value="1"/>
</dbReference>
<feature type="domain" description="Sulfatase N-terminal" evidence="3">
    <location>
        <begin position="74"/>
        <end position="486"/>
    </location>
</feature>
<name>D8K486_NITWC</name>
<dbReference type="Gene3D" id="3.30.1120.10">
    <property type="match status" value="1"/>
</dbReference>
<dbReference type="Gene3D" id="3.40.720.10">
    <property type="entry name" value="Alkaline Phosphatase, subunit A"/>
    <property type="match status" value="1"/>
</dbReference>
<evidence type="ECO:0000313" key="5">
    <source>
        <dbReference type="Proteomes" id="UP000000393"/>
    </source>
</evidence>
<organism evidence="4 5">
    <name type="scientific">Nitrosococcus watsoni (strain C-113)</name>
    <dbReference type="NCBI Taxonomy" id="105559"/>
    <lineage>
        <taxon>Bacteria</taxon>
        <taxon>Pseudomonadati</taxon>
        <taxon>Pseudomonadota</taxon>
        <taxon>Gammaproteobacteria</taxon>
        <taxon>Chromatiales</taxon>
        <taxon>Chromatiaceae</taxon>
        <taxon>Nitrosococcus</taxon>
    </lineage>
</organism>
<feature type="chain" id="PRO_5003116680" evidence="2">
    <location>
        <begin position="27"/>
        <end position="790"/>
    </location>
</feature>
<evidence type="ECO:0000313" key="4">
    <source>
        <dbReference type="EMBL" id="ADJ27783.1"/>
    </source>
</evidence>
<comment type="similarity">
    <text evidence="1">Belongs to the sulfatase family.</text>
</comment>
<keyword evidence="5" id="KW-1185">Reference proteome</keyword>
<evidence type="ECO:0000259" key="3">
    <source>
        <dbReference type="Pfam" id="PF00884"/>
    </source>
</evidence>
<evidence type="ECO:0000256" key="2">
    <source>
        <dbReference type="SAM" id="SignalP"/>
    </source>
</evidence>
<dbReference type="EMBL" id="CP002086">
    <property type="protein sequence ID" value="ADJ27783.1"/>
    <property type="molecule type" value="Genomic_DNA"/>
</dbReference>
<dbReference type="InterPro" id="IPR000917">
    <property type="entry name" value="Sulfatase_N"/>
</dbReference>
<dbReference type="InterPro" id="IPR017850">
    <property type="entry name" value="Alkaline_phosphatase_core_sf"/>
</dbReference>
<sequence>MKLSPIKFIALSASCMIALHSAGAVAQEGRPGVTAPQLNLPYAEQKYRGNVGTTYLNSDAPQFPKQVAAPEGAPNVLLVLLDDVGFGQFSVAGGGVPSPSMEALAEEGVFFNRFHTTAVCSSTRAALLTGRNHHVAGTGNITEVATGYDGYTGVIPKDTATFAEILRMNGYITSWIGKNHNTPTYETSAMGPFDHWPNNLGFDYFYGFMAGDTSQIRPYLYENQTPVGQQTDDDYYLSVDLADHSIQWLQQTEAIQPDKPWMMYLAPAATHSPHQAPKEMIAKFKGKFDGGWDEYRKETLARQIRMGVVPKGTKLTKRHDSLPAWDSLSPDEKKLSARMMEVFAAYGEHVDQQVGRVLDYVKTLPDADNTLIIYIIGDNGASSEGGIPGTLNENAFFNGVQMQTEDMMPFIDEIGTSKHFNHFPAAWAHAMDTPFQWVKQVASHLGGTRNAMLVSWPAKYDNGGEVRSQFTHVIDVAATILDAAGIEEPRSVNGTAQKPIEGRSFLSVLADKDAAEIRTSQYFEMFVNRGIYKDGWWAGALSFTPWNPNRGAFDPLSAPWELYHLEEDFSQANNLAKEKPKKLDEMVKLWWATASKEQVLPLDWRGSERFSAELMGKPNLAAGRSEYIYPVPIVGLPEASAPDLKNKSFTITAKITIDDNANGMIFTQGGNTGGWGFYLLNGKLVATHNYLDIARYTVASDKLIAAGEHVVKMEFDYKGKDKEVGKGGTITLFVDGQRVGKGNVEKTAPMKYSLSENQDIGTDTGTPVTYDYREPFDFQGTLGEVVVSLK</sequence>
<dbReference type="CDD" id="cd16025">
    <property type="entry name" value="PAS_like"/>
    <property type="match status" value="1"/>
</dbReference>
<evidence type="ECO:0000256" key="1">
    <source>
        <dbReference type="ARBA" id="ARBA00008779"/>
    </source>
</evidence>
<dbReference type="STRING" id="105559.Nwat_0834"/>
<keyword evidence="2" id="KW-0732">Signal</keyword>
<dbReference type="PANTHER" id="PTHR42693">
    <property type="entry name" value="ARYLSULFATASE FAMILY MEMBER"/>
    <property type="match status" value="1"/>
</dbReference>
<dbReference type="RefSeq" id="WP_013219886.1">
    <property type="nucleotide sequence ID" value="NC_014315.1"/>
</dbReference>
<proteinExistence type="inferred from homology"/>
<dbReference type="eggNOG" id="COG3119">
    <property type="taxonomic scope" value="Bacteria"/>
</dbReference>
<reference evidence="4 5" key="1">
    <citation type="submission" date="2010-06" db="EMBL/GenBank/DDBJ databases">
        <title>Complete sequence of chromosome of Nitrosococcus watsoni C-113.</title>
        <authorList>
            <consortium name="US DOE Joint Genome Institute"/>
            <person name="Lucas S."/>
            <person name="Copeland A."/>
            <person name="Lapidus A."/>
            <person name="Cheng J.-F."/>
            <person name="Bruce D."/>
            <person name="Goodwin L."/>
            <person name="Pitluck S."/>
            <person name="Malfatti S.A."/>
            <person name="Chain P.S.G."/>
            <person name="Land M."/>
            <person name="Hauser L."/>
            <person name="Kyrpides N."/>
            <person name="Ivanova N."/>
            <person name="Cambell M.A."/>
            <person name="Heidelberg J.F."/>
            <person name="Klotz M.G."/>
            <person name="Woyke T."/>
        </authorList>
    </citation>
    <scope>NUCLEOTIDE SEQUENCE [LARGE SCALE GENOMIC DNA]</scope>
    <source>
        <strain evidence="4 5">C-113</strain>
    </source>
</reference>
<dbReference type="AlphaFoldDB" id="D8K486"/>
<protein>
    <submittedName>
        <fullName evidence="4">Sulfatase</fullName>
    </submittedName>
</protein>
<gene>
    <name evidence="4" type="ordered locus">Nwat_0834</name>
</gene>
<dbReference type="HOGENOM" id="CLU_006332_11_0_6"/>
<dbReference type="SUPFAM" id="SSF53649">
    <property type="entry name" value="Alkaline phosphatase-like"/>
    <property type="match status" value="1"/>
</dbReference>
<dbReference type="PANTHER" id="PTHR42693:SF43">
    <property type="entry name" value="BLL2667 PROTEIN"/>
    <property type="match status" value="1"/>
</dbReference>
<accession>D8K486</accession>
<dbReference type="InterPro" id="IPR013320">
    <property type="entry name" value="ConA-like_dom_sf"/>
</dbReference>
<dbReference type="KEGG" id="nwa:Nwat_0834"/>
<dbReference type="Pfam" id="PF00884">
    <property type="entry name" value="Sulfatase"/>
    <property type="match status" value="1"/>
</dbReference>